<dbReference type="Pfam" id="PF00089">
    <property type="entry name" value="Trypsin"/>
    <property type="match status" value="1"/>
</dbReference>
<dbReference type="RefSeq" id="WP_125043920.1">
    <property type="nucleotide sequence ID" value="NZ_BHZC01000001.1"/>
</dbReference>
<keyword evidence="3" id="KW-0378">Hydrolase</keyword>
<dbReference type="OrthoDB" id="9815928at2"/>
<dbReference type="GO" id="GO:0004252">
    <property type="term" value="F:serine-type endopeptidase activity"/>
    <property type="evidence" value="ECO:0007669"/>
    <property type="project" value="InterPro"/>
</dbReference>
<protein>
    <submittedName>
        <fullName evidence="3">Hydrolase</fullName>
    </submittedName>
</protein>
<feature type="signal peptide" evidence="1">
    <location>
        <begin position="1"/>
        <end position="32"/>
    </location>
</feature>
<reference evidence="3 4" key="1">
    <citation type="submission" date="2018-11" db="EMBL/GenBank/DDBJ databases">
        <title>Whole genome sequence of Streptomyces chrestomyceticus NBRC 13444(T).</title>
        <authorList>
            <person name="Komaki H."/>
            <person name="Tamura T."/>
        </authorList>
    </citation>
    <scope>NUCLEOTIDE SEQUENCE [LARGE SCALE GENOMIC DNA]</scope>
    <source>
        <strain evidence="3 4">NBRC 13444</strain>
    </source>
</reference>
<comment type="caution">
    <text evidence="3">The sequence shown here is derived from an EMBL/GenBank/DDBJ whole genome shotgun (WGS) entry which is preliminary data.</text>
</comment>
<accession>A0A7U9KQ73</accession>
<dbReference type="EMBL" id="BHZC01000001">
    <property type="protein sequence ID" value="GCD33420.1"/>
    <property type="molecule type" value="Genomic_DNA"/>
</dbReference>
<proteinExistence type="predicted"/>
<name>A0A7U9KQ73_9ACTN</name>
<dbReference type="InterPro" id="IPR001314">
    <property type="entry name" value="Peptidase_S1A"/>
</dbReference>
<feature type="chain" id="PRO_5031196432" evidence="1">
    <location>
        <begin position="33"/>
        <end position="533"/>
    </location>
</feature>
<evidence type="ECO:0000259" key="2">
    <source>
        <dbReference type="PROSITE" id="PS50240"/>
    </source>
</evidence>
<dbReference type="AlphaFoldDB" id="A0A7U9KQ73"/>
<dbReference type="InterPro" id="IPR009003">
    <property type="entry name" value="Peptidase_S1_PA"/>
</dbReference>
<dbReference type="PANTHER" id="PTHR24260">
    <property type="match status" value="1"/>
</dbReference>
<keyword evidence="1" id="KW-0732">Signal</keyword>
<organism evidence="3 4">
    <name type="scientific">Streptomyces chrestomyceticus JCM 4735</name>
    <dbReference type="NCBI Taxonomy" id="1306181"/>
    <lineage>
        <taxon>Bacteria</taxon>
        <taxon>Bacillati</taxon>
        <taxon>Actinomycetota</taxon>
        <taxon>Actinomycetes</taxon>
        <taxon>Kitasatosporales</taxon>
        <taxon>Streptomycetaceae</taxon>
        <taxon>Streptomyces</taxon>
    </lineage>
</organism>
<dbReference type="SMART" id="SM00020">
    <property type="entry name" value="Tryp_SPc"/>
    <property type="match status" value="1"/>
</dbReference>
<evidence type="ECO:0000256" key="1">
    <source>
        <dbReference type="SAM" id="SignalP"/>
    </source>
</evidence>
<feature type="domain" description="Peptidase S1" evidence="2">
    <location>
        <begin position="32"/>
        <end position="253"/>
    </location>
</feature>
<evidence type="ECO:0000313" key="4">
    <source>
        <dbReference type="Proteomes" id="UP000287830"/>
    </source>
</evidence>
<dbReference type="InterPro" id="IPR043504">
    <property type="entry name" value="Peptidase_S1_PA_chymotrypsin"/>
</dbReference>
<dbReference type="InterPro" id="IPR001254">
    <property type="entry name" value="Trypsin_dom"/>
</dbReference>
<dbReference type="GO" id="GO:0006508">
    <property type="term" value="P:proteolysis"/>
    <property type="evidence" value="ECO:0007669"/>
    <property type="project" value="InterPro"/>
</dbReference>
<evidence type="ECO:0000313" key="3">
    <source>
        <dbReference type="EMBL" id="GCD33420.1"/>
    </source>
</evidence>
<dbReference type="InterPro" id="IPR051333">
    <property type="entry name" value="CLIP_Serine_Protease"/>
</dbReference>
<dbReference type="PANTHER" id="PTHR24260:SF136">
    <property type="entry name" value="GH08193P-RELATED"/>
    <property type="match status" value="1"/>
</dbReference>
<dbReference type="GeneID" id="95620176"/>
<dbReference type="SUPFAM" id="SSF50494">
    <property type="entry name" value="Trypsin-like serine proteases"/>
    <property type="match status" value="1"/>
</dbReference>
<dbReference type="PRINTS" id="PR00722">
    <property type="entry name" value="CHYMOTRYPSIN"/>
</dbReference>
<dbReference type="Gene3D" id="2.40.10.10">
    <property type="entry name" value="Trypsin-like serine proteases"/>
    <property type="match status" value="1"/>
</dbReference>
<dbReference type="Proteomes" id="UP000287830">
    <property type="component" value="Unassembled WGS sequence"/>
</dbReference>
<dbReference type="PROSITE" id="PS50240">
    <property type="entry name" value="TRYPSIN_DOM"/>
    <property type="match status" value="1"/>
</dbReference>
<sequence length="533" mass="55905">MYSKPPRTSWMTGLVAASVVAGSLVAASPALAVGGGTTADATYAFTAKLDIGNGQRSCSGALVDKQWVLTAASCFTAEAGKNDALTDGPPKLKTTATVGSTDVSGSAGQVADVVELAPYPGRDLVMAKLAKPVTGVTPVAVGSTAPVEGEQLKVAGFGRTKTEWVPNKLHAAAFTVDSVRDGALGLTGNNASVCKGDTGGPALREKDGQVELVAVNSASWQGGCFGTNPAETRTGAVDARVDDLNNWVSKVRYRGVFPNAPWGKATHFASGYFTGGSAGGTRHMDLIVRWTDAEMTLYQGGDDKDPKHPFVAEYRLAAPNTPKKKSTWDYARQITGASFGDGSDGLVVRWVDGEVTQYTHVDKDGFHGEKMLAKSADWTKAAQITAGRYTANAQRDDLLVVWNDGRVTLHPDLDSNGVKPAAQKVLTKANSTWPHATQITSGEFTGKKTADLLVRWSDGEATIYPGVDTAGFHGEIQLRPAKSPWSGATVVGAGAFVANERPNDVIVRWADQSLGIYPGVDAQGTHGEIKLVG</sequence>
<gene>
    <name evidence="3" type="ORF">OEIGOIKO_01140</name>
</gene>